<sequence>MTDATNPDVYQGFSNGAQVIDITENLNGNGAQIVQYVARSTRIDGVVKDDPIEDLKKAKWFVERELARQVEIEAVKTAPATVPEDPWLTPAVWAEAVEPVSTPQEDERSFPMGQAVKIRPGAQSKGLGDATFYDVNKPEKIGQVGTVEHRFTDGELCVRFSSDASDYMYVHENSVCRVWDEWHKVPQETLIHDADGKEWIRQTTTWHAPGPFTERFRGDARA</sequence>
<organism evidence="1 2">
    <name type="scientific">Rhodococcus phage RGL3</name>
    <dbReference type="NCBI Taxonomy" id="2922221"/>
    <lineage>
        <taxon>Viruses</taxon>
        <taxon>Duplodnaviria</taxon>
        <taxon>Heunggongvirae</taxon>
        <taxon>Uroviricota</taxon>
        <taxon>Caudoviricetes</taxon>
        <taxon>Rerduovirus</taxon>
        <taxon>Rerduovirus RGL3</taxon>
    </lineage>
</organism>
<dbReference type="OrthoDB" id="15708at10239"/>
<dbReference type="RefSeq" id="YP_005086997.1">
    <property type="nucleotide sequence ID" value="NC_016650.1"/>
</dbReference>
<evidence type="ECO:0000313" key="1">
    <source>
        <dbReference type="EMBL" id="AEV52119.1"/>
    </source>
</evidence>
<evidence type="ECO:0000313" key="2">
    <source>
        <dbReference type="Proteomes" id="UP000005433"/>
    </source>
</evidence>
<keyword evidence="2" id="KW-1185">Reference proteome</keyword>
<accession>G9FHN1</accession>
<protein>
    <submittedName>
        <fullName evidence="1">Uncharacterized protein</fullName>
    </submittedName>
</protein>
<reference evidence="1 2" key="1">
    <citation type="journal article" date="2013" name="Arch. Virol.">
        <title>Characterization and whole genome sequences of the Rhodococcus bacteriophages RGL3 and RER2.</title>
        <authorList>
            <person name="Petrovski S."/>
            <person name="Seviour R.J."/>
            <person name="Tillett D."/>
        </authorList>
    </citation>
    <scope>NUCLEOTIDE SEQUENCE [LARGE SCALE GENOMIC DNA]</scope>
</reference>
<dbReference type="EMBL" id="JN116826">
    <property type="protein sequence ID" value="AEV52119.1"/>
    <property type="molecule type" value="Genomic_DNA"/>
</dbReference>
<proteinExistence type="predicted"/>
<dbReference type="Proteomes" id="UP000005433">
    <property type="component" value="Segment"/>
</dbReference>
<name>G9FHN1_9CAUD</name>
<dbReference type="GeneID" id="11541196"/>
<dbReference type="KEGG" id="vg:11541196"/>